<dbReference type="InterPro" id="IPR027417">
    <property type="entry name" value="P-loop_NTPase"/>
</dbReference>
<evidence type="ECO:0000256" key="5">
    <source>
        <dbReference type="ARBA" id="ARBA00022694"/>
    </source>
</evidence>
<feature type="site" description="Interaction with substrate tRNA" evidence="10">
    <location>
        <position position="125"/>
    </location>
</feature>
<feature type="binding site" evidence="10">
    <location>
        <begin position="14"/>
        <end position="19"/>
    </location>
    <ligand>
        <name>substrate</name>
    </ligand>
</feature>
<reference evidence="14 15" key="1">
    <citation type="submission" date="2020-03" db="EMBL/GenBank/DDBJ databases">
        <authorList>
            <person name="Picone N."/>
        </authorList>
    </citation>
    <scope>NUCLEOTIDE SEQUENCE [LARGE SCALE GENOMIC DNA]</scope>
    <source>
        <strain evidence="14">NSCAC1</strain>
    </source>
</reference>
<dbReference type="FunFam" id="1.10.20.140:FF:000001">
    <property type="entry name" value="tRNA dimethylallyltransferase"/>
    <property type="match status" value="1"/>
</dbReference>
<dbReference type="PANTHER" id="PTHR11088">
    <property type="entry name" value="TRNA DIMETHYLALLYLTRANSFERASE"/>
    <property type="match status" value="1"/>
</dbReference>
<evidence type="ECO:0000256" key="1">
    <source>
        <dbReference type="ARBA" id="ARBA00001946"/>
    </source>
</evidence>
<dbReference type="GO" id="GO:0005524">
    <property type="term" value="F:ATP binding"/>
    <property type="evidence" value="ECO:0007669"/>
    <property type="project" value="UniProtKB-UniRule"/>
</dbReference>
<keyword evidence="4 10" id="KW-0808">Transferase</keyword>
<comment type="subunit">
    <text evidence="10">Monomer.</text>
</comment>
<comment type="function">
    <text evidence="2 10 12">Catalyzes the transfer of a dimethylallyl group onto the adenine at position 37 in tRNAs that read codons beginning with uridine, leading to the formation of N6-(dimethylallyl)adenosine (i(6)A).</text>
</comment>
<evidence type="ECO:0000256" key="13">
    <source>
        <dbReference type="RuleBase" id="RU003785"/>
    </source>
</evidence>
<dbReference type="EC" id="2.5.1.75" evidence="10"/>
<dbReference type="EMBL" id="LR778175">
    <property type="protein sequence ID" value="CAB1277344.1"/>
    <property type="molecule type" value="Genomic_DNA"/>
</dbReference>
<dbReference type="InterPro" id="IPR039657">
    <property type="entry name" value="Dimethylallyltransferase"/>
</dbReference>
<dbReference type="GO" id="GO:0006400">
    <property type="term" value="P:tRNA modification"/>
    <property type="evidence" value="ECO:0007669"/>
    <property type="project" value="TreeGrafter"/>
</dbReference>
<dbReference type="HAMAP" id="MF_00185">
    <property type="entry name" value="IPP_trans"/>
    <property type="match status" value="1"/>
</dbReference>
<evidence type="ECO:0000256" key="4">
    <source>
        <dbReference type="ARBA" id="ARBA00022679"/>
    </source>
</evidence>
<evidence type="ECO:0000256" key="11">
    <source>
        <dbReference type="RuleBase" id="RU003783"/>
    </source>
</evidence>
<keyword evidence="15" id="KW-1185">Reference proteome</keyword>
<evidence type="ECO:0000313" key="14">
    <source>
        <dbReference type="EMBL" id="CAB1277344.1"/>
    </source>
</evidence>
<keyword evidence="5 10" id="KW-0819">tRNA processing</keyword>
<dbReference type="PANTHER" id="PTHR11088:SF60">
    <property type="entry name" value="TRNA DIMETHYLALLYLTRANSFERASE"/>
    <property type="match status" value="1"/>
</dbReference>
<dbReference type="InterPro" id="IPR018022">
    <property type="entry name" value="IPT"/>
</dbReference>
<dbReference type="Pfam" id="PF01715">
    <property type="entry name" value="IPPT"/>
    <property type="match status" value="1"/>
</dbReference>
<evidence type="ECO:0000313" key="15">
    <source>
        <dbReference type="Proteomes" id="UP000516072"/>
    </source>
</evidence>
<organism evidence="14 15">
    <name type="scientific">Candidatus Nitrosacidococcus tergens</name>
    <dbReference type="NCBI Taxonomy" id="553981"/>
    <lineage>
        <taxon>Bacteria</taxon>
        <taxon>Pseudomonadati</taxon>
        <taxon>Pseudomonadota</taxon>
        <taxon>Gammaproteobacteria</taxon>
        <taxon>Chromatiales</taxon>
        <taxon>Chromatiaceae</taxon>
        <taxon>Candidatus Nitrosacidococcus</taxon>
    </lineage>
</organism>
<feature type="region of interest" description="Interaction with substrate tRNA" evidence="10">
    <location>
        <begin position="37"/>
        <end position="40"/>
    </location>
</feature>
<comment type="caution">
    <text evidence="10">Lacks conserved residue(s) required for the propagation of feature annotation.</text>
</comment>
<evidence type="ECO:0000256" key="2">
    <source>
        <dbReference type="ARBA" id="ARBA00003213"/>
    </source>
</evidence>
<protein>
    <recommendedName>
        <fullName evidence="10">tRNA dimethylallyltransferase</fullName>
        <ecNumber evidence="10">2.5.1.75</ecNumber>
    </recommendedName>
    <alternativeName>
        <fullName evidence="10">Dimethylallyl diphosphate:tRNA dimethylallyltransferase</fullName>
        <shortName evidence="10">DMAPP:tRNA dimethylallyltransferase</shortName>
        <shortName evidence="10">DMATase</shortName>
    </alternativeName>
    <alternativeName>
        <fullName evidence="10">Isopentenyl-diphosphate:tRNA isopentenyltransferase</fullName>
        <shortName evidence="10">IPP transferase</shortName>
        <shortName evidence="10">IPPT</shortName>
        <shortName evidence="10">IPTase</shortName>
    </alternativeName>
</protein>
<comment type="catalytic activity">
    <reaction evidence="9 10 11">
        <text>adenosine(37) in tRNA + dimethylallyl diphosphate = N(6)-dimethylallyladenosine(37) in tRNA + diphosphate</text>
        <dbReference type="Rhea" id="RHEA:26482"/>
        <dbReference type="Rhea" id="RHEA-COMP:10162"/>
        <dbReference type="Rhea" id="RHEA-COMP:10375"/>
        <dbReference type="ChEBI" id="CHEBI:33019"/>
        <dbReference type="ChEBI" id="CHEBI:57623"/>
        <dbReference type="ChEBI" id="CHEBI:74411"/>
        <dbReference type="ChEBI" id="CHEBI:74415"/>
        <dbReference type="EC" id="2.5.1.75"/>
    </reaction>
</comment>
<keyword evidence="6 10" id="KW-0547">Nucleotide-binding</keyword>
<sequence length="308" mass="35347">MPYLPPAIFLMGPTASGKTDLALALCEYLPCEIISVDSAQVYRGMDIGTAKPNIDIRQTYPHHLIDILDPAQSYSAGQFYEDALYLMNAITKRNRIPLLVGGTMLYFHTLKYGISSLPARDLAIRTEIEREAEIIGWKALHDRLAIIDPLSANHINPNDPQRIQRALEVYRLTGKPLSSLINSIYPSLPYNVIRVSVLPKERSLLHHRIKQRFLAMLKKGFLEEVKNLFQRADLNIKLASIRAVGYRQAWFYMQNKLSLSEMTDQAIIATRQMAKRQLTWLRRERDSLQILSEETCAKELHQKINKYL</sequence>
<feature type="region of interest" description="Interaction with substrate tRNA" evidence="10">
    <location>
        <begin position="161"/>
        <end position="165"/>
    </location>
</feature>
<keyword evidence="8 10" id="KW-0460">Magnesium</keyword>
<evidence type="ECO:0000256" key="9">
    <source>
        <dbReference type="ARBA" id="ARBA00049563"/>
    </source>
</evidence>
<proteinExistence type="inferred from homology"/>
<dbReference type="AlphaFoldDB" id="A0A7G1QCE7"/>
<dbReference type="NCBIfam" id="TIGR00174">
    <property type="entry name" value="miaA"/>
    <property type="match status" value="1"/>
</dbReference>
<comment type="cofactor">
    <cofactor evidence="1 10">
        <name>Mg(2+)</name>
        <dbReference type="ChEBI" id="CHEBI:18420"/>
    </cofactor>
</comment>
<evidence type="ECO:0000256" key="7">
    <source>
        <dbReference type="ARBA" id="ARBA00022840"/>
    </source>
</evidence>
<name>A0A7G1QCE7_9GAMM</name>
<dbReference type="SUPFAM" id="SSF52540">
    <property type="entry name" value="P-loop containing nucleoside triphosphate hydrolases"/>
    <property type="match status" value="2"/>
</dbReference>
<dbReference type="Gene3D" id="1.10.20.140">
    <property type="match status" value="1"/>
</dbReference>
<dbReference type="Gene3D" id="3.40.50.300">
    <property type="entry name" value="P-loop containing nucleotide triphosphate hydrolases"/>
    <property type="match status" value="1"/>
</dbReference>
<keyword evidence="7 10" id="KW-0067">ATP-binding</keyword>
<evidence type="ECO:0000256" key="12">
    <source>
        <dbReference type="RuleBase" id="RU003784"/>
    </source>
</evidence>
<comment type="similarity">
    <text evidence="3 10 13">Belongs to the IPP transferase family.</text>
</comment>
<feature type="binding site" evidence="10">
    <location>
        <begin position="12"/>
        <end position="19"/>
    </location>
    <ligand>
        <name>ATP</name>
        <dbReference type="ChEBI" id="CHEBI:30616"/>
    </ligand>
</feature>
<evidence type="ECO:0000256" key="6">
    <source>
        <dbReference type="ARBA" id="ARBA00022741"/>
    </source>
</evidence>
<dbReference type="KEGG" id="ntg:NSCAC_1623"/>
<dbReference type="Proteomes" id="UP000516072">
    <property type="component" value="Chromosome"/>
</dbReference>
<evidence type="ECO:0000256" key="8">
    <source>
        <dbReference type="ARBA" id="ARBA00022842"/>
    </source>
</evidence>
<evidence type="ECO:0000256" key="10">
    <source>
        <dbReference type="HAMAP-Rule" id="MF_00185"/>
    </source>
</evidence>
<feature type="site" description="Interaction with substrate tRNA" evidence="10">
    <location>
        <position position="103"/>
    </location>
</feature>
<accession>A0A7G1QCE7</accession>
<dbReference type="GO" id="GO:0052381">
    <property type="term" value="F:tRNA dimethylallyltransferase activity"/>
    <property type="evidence" value="ECO:0007669"/>
    <property type="project" value="UniProtKB-UniRule"/>
</dbReference>
<gene>
    <name evidence="10 14" type="primary">miaA</name>
    <name evidence="14" type="ORF">NSCAC_1623</name>
</gene>
<evidence type="ECO:0000256" key="3">
    <source>
        <dbReference type="ARBA" id="ARBA00005842"/>
    </source>
</evidence>